<dbReference type="OrthoDB" id="3397040at2"/>
<reference evidence="1 2" key="1">
    <citation type="submission" date="2019-06" db="EMBL/GenBank/DDBJ databases">
        <title>Sequencing the genomes of 1000 actinobacteria strains.</title>
        <authorList>
            <person name="Klenk H.-P."/>
        </authorList>
    </citation>
    <scope>NUCLEOTIDE SEQUENCE [LARGE SCALE GENOMIC DNA]</scope>
    <source>
        <strain evidence="1 2">DSM 45511</strain>
    </source>
</reference>
<dbReference type="Proteomes" id="UP000319818">
    <property type="component" value="Unassembled WGS sequence"/>
</dbReference>
<dbReference type="AlphaFoldDB" id="A0A543FZ33"/>
<dbReference type="RefSeq" id="WP_142105851.1">
    <property type="nucleotide sequence ID" value="NZ_VFPH01000002.1"/>
</dbReference>
<protein>
    <recommendedName>
        <fullName evidence="3">Bifunctional DNA primase/polymerase-like protein</fullName>
    </recommendedName>
</protein>
<proteinExistence type="predicted"/>
<comment type="caution">
    <text evidence="1">The sequence shown here is derived from an EMBL/GenBank/DDBJ whole genome shotgun (WGS) entry which is preliminary data.</text>
</comment>
<name>A0A543FZ33_9PSEU</name>
<dbReference type="EMBL" id="VFPH01000002">
    <property type="protein sequence ID" value="TQM39087.1"/>
    <property type="molecule type" value="Genomic_DNA"/>
</dbReference>
<keyword evidence="2" id="KW-1185">Reference proteome</keyword>
<evidence type="ECO:0000313" key="1">
    <source>
        <dbReference type="EMBL" id="TQM39087.1"/>
    </source>
</evidence>
<gene>
    <name evidence="1" type="ORF">FB388_6339</name>
</gene>
<evidence type="ECO:0008006" key="3">
    <source>
        <dbReference type="Google" id="ProtNLM"/>
    </source>
</evidence>
<accession>A0A543FZ33</accession>
<organism evidence="1 2">
    <name type="scientific">Pseudonocardia cypriaca</name>
    <dbReference type="NCBI Taxonomy" id="882449"/>
    <lineage>
        <taxon>Bacteria</taxon>
        <taxon>Bacillati</taxon>
        <taxon>Actinomycetota</taxon>
        <taxon>Actinomycetes</taxon>
        <taxon>Pseudonocardiales</taxon>
        <taxon>Pseudonocardiaceae</taxon>
        <taxon>Pseudonocardia</taxon>
    </lineage>
</organism>
<evidence type="ECO:0000313" key="2">
    <source>
        <dbReference type="Proteomes" id="UP000319818"/>
    </source>
</evidence>
<sequence length="175" mass="18424">MSGWDSYRVVYGAELRAAAHEFDDHGWPVVAASPTALLLVTGTALDVFEVPATVGRQVCSHLRDTGSVVPIAATPTGAWWFPVTPGAVLPAELRDVEGVVLHTAGAAVLAPPSEVADGWVHWRVAPALTGYRVPDADTILHAAADALRWRADRNPHPGAQRPAGALAVGMRSSLM</sequence>